<dbReference type="OrthoDB" id="2335338at2759"/>
<keyword evidence="4" id="KW-1185">Reference proteome</keyword>
<evidence type="ECO:0000313" key="4">
    <source>
        <dbReference type="Proteomes" id="UP000186817"/>
    </source>
</evidence>
<evidence type="ECO:0000256" key="1">
    <source>
        <dbReference type="PROSITE-ProRule" id="PRU00339"/>
    </source>
</evidence>
<feature type="region of interest" description="Disordered" evidence="2">
    <location>
        <begin position="1"/>
        <end position="33"/>
    </location>
</feature>
<feature type="compositionally biased region" description="Basic and acidic residues" evidence="2">
    <location>
        <begin position="9"/>
        <end position="21"/>
    </location>
</feature>
<dbReference type="Gene3D" id="1.25.40.10">
    <property type="entry name" value="Tetratricopeptide repeat domain"/>
    <property type="match status" value="1"/>
</dbReference>
<feature type="repeat" description="TPR" evidence="1">
    <location>
        <begin position="172"/>
        <end position="205"/>
    </location>
</feature>
<dbReference type="Pfam" id="PF13181">
    <property type="entry name" value="TPR_8"/>
    <property type="match status" value="2"/>
</dbReference>
<dbReference type="Proteomes" id="UP000186817">
    <property type="component" value="Unassembled WGS sequence"/>
</dbReference>
<comment type="caution">
    <text evidence="3">The sequence shown here is derived from an EMBL/GenBank/DDBJ whole genome shotgun (WGS) entry which is preliminary data.</text>
</comment>
<accession>A0A1Q9EM79</accession>
<gene>
    <name evidence="3" type="ORF">AK812_SmicGene7909</name>
</gene>
<proteinExistence type="predicted"/>
<dbReference type="PROSITE" id="PS50005">
    <property type="entry name" value="TPR"/>
    <property type="match status" value="2"/>
</dbReference>
<evidence type="ECO:0000313" key="3">
    <source>
        <dbReference type="EMBL" id="OLQ08556.1"/>
    </source>
</evidence>
<sequence length="269" mass="28702">MRTAQFRPVEGDKPPTPRDSEASAVGAAGPVSSEPTLGALEAFARARVGMEGSNQVQVKGQPEAGCHIAAKCFAASRLFELVVQARQNARAAGVGGRAHGEERETDKVLEDAGLSALKFSDFREAKYLGGGESAADVFARAEAACYLCYPVSNVGGNQGKALCEAQRFSEAAELFRCVLAALRSLDDIAAAIESYCQAVRLDPSRESKPMEAQVSRKLHVCFANLATLYMYLEDSQKAQEHISKALLLDPSNEAYLEIKRSLSAGTPTA</sequence>
<dbReference type="SMART" id="SM00028">
    <property type="entry name" value="TPR"/>
    <property type="match status" value="2"/>
</dbReference>
<protein>
    <submittedName>
        <fullName evidence="3">Uncharacterized protein</fullName>
    </submittedName>
</protein>
<feature type="compositionally biased region" description="Low complexity" evidence="2">
    <location>
        <begin position="22"/>
        <end position="33"/>
    </location>
</feature>
<dbReference type="SUPFAM" id="SSF48452">
    <property type="entry name" value="TPR-like"/>
    <property type="match status" value="1"/>
</dbReference>
<dbReference type="AlphaFoldDB" id="A0A1Q9EM79"/>
<name>A0A1Q9EM79_SYMMI</name>
<evidence type="ECO:0000256" key="2">
    <source>
        <dbReference type="SAM" id="MobiDB-lite"/>
    </source>
</evidence>
<dbReference type="EMBL" id="LSRX01000114">
    <property type="protein sequence ID" value="OLQ08556.1"/>
    <property type="molecule type" value="Genomic_DNA"/>
</dbReference>
<reference evidence="3 4" key="1">
    <citation type="submission" date="2016-02" db="EMBL/GenBank/DDBJ databases">
        <title>Genome analysis of coral dinoflagellate symbionts highlights evolutionary adaptations to a symbiotic lifestyle.</title>
        <authorList>
            <person name="Aranda M."/>
            <person name="Li Y."/>
            <person name="Liew Y.J."/>
            <person name="Baumgarten S."/>
            <person name="Simakov O."/>
            <person name="Wilson M."/>
            <person name="Piel J."/>
            <person name="Ashoor H."/>
            <person name="Bougouffa S."/>
            <person name="Bajic V.B."/>
            <person name="Ryu T."/>
            <person name="Ravasi T."/>
            <person name="Bayer T."/>
            <person name="Micklem G."/>
            <person name="Kim H."/>
            <person name="Bhak J."/>
            <person name="Lajeunesse T.C."/>
            <person name="Voolstra C.R."/>
        </authorList>
    </citation>
    <scope>NUCLEOTIDE SEQUENCE [LARGE SCALE GENOMIC DNA]</scope>
    <source>
        <strain evidence="3 4">CCMP2467</strain>
    </source>
</reference>
<organism evidence="3 4">
    <name type="scientific">Symbiodinium microadriaticum</name>
    <name type="common">Dinoflagellate</name>
    <name type="synonym">Zooxanthella microadriatica</name>
    <dbReference type="NCBI Taxonomy" id="2951"/>
    <lineage>
        <taxon>Eukaryota</taxon>
        <taxon>Sar</taxon>
        <taxon>Alveolata</taxon>
        <taxon>Dinophyceae</taxon>
        <taxon>Suessiales</taxon>
        <taxon>Symbiodiniaceae</taxon>
        <taxon>Symbiodinium</taxon>
    </lineage>
</organism>
<keyword evidence="1" id="KW-0802">TPR repeat</keyword>
<dbReference type="InterPro" id="IPR011990">
    <property type="entry name" value="TPR-like_helical_dom_sf"/>
</dbReference>
<dbReference type="InterPro" id="IPR019734">
    <property type="entry name" value="TPR_rpt"/>
</dbReference>
<feature type="repeat" description="TPR" evidence="1">
    <location>
        <begin position="219"/>
        <end position="252"/>
    </location>
</feature>